<feature type="compositionally biased region" description="Low complexity" evidence="1">
    <location>
        <begin position="766"/>
        <end position="782"/>
    </location>
</feature>
<evidence type="ECO:0000313" key="3">
    <source>
        <dbReference type="Proteomes" id="UP000678393"/>
    </source>
</evidence>
<feature type="region of interest" description="Disordered" evidence="1">
    <location>
        <begin position="336"/>
        <end position="400"/>
    </location>
</feature>
<feature type="compositionally biased region" description="Polar residues" evidence="1">
    <location>
        <begin position="351"/>
        <end position="367"/>
    </location>
</feature>
<feature type="compositionally biased region" description="Low complexity" evidence="1">
    <location>
        <begin position="791"/>
        <end position="802"/>
    </location>
</feature>
<name>A0A8S3ZRI8_9EUPU</name>
<evidence type="ECO:0000256" key="1">
    <source>
        <dbReference type="SAM" id="MobiDB-lite"/>
    </source>
</evidence>
<feature type="region of interest" description="Disordered" evidence="1">
    <location>
        <begin position="94"/>
        <end position="128"/>
    </location>
</feature>
<accession>A0A8S3ZRI8</accession>
<feature type="region of interest" description="Disordered" evidence="1">
    <location>
        <begin position="740"/>
        <end position="816"/>
    </location>
</feature>
<feature type="region of interest" description="Disordered" evidence="1">
    <location>
        <begin position="483"/>
        <end position="510"/>
    </location>
</feature>
<protein>
    <submittedName>
        <fullName evidence="2">Uncharacterized protein</fullName>
    </submittedName>
</protein>
<comment type="caution">
    <text evidence="2">The sequence shown here is derived from an EMBL/GenBank/DDBJ whole genome shotgun (WGS) entry which is preliminary data.</text>
</comment>
<gene>
    <name evidence="2" type="ORF">CUNI_LOCUS14549</name>
</gene>
<feature type="region of interest" description="Disordered" evidence="1">
    <location>
        <begin position="694"/>
        <end position="725"/>
    </location>
</feature>
<dbReference type="AlphaFoldDB" id="A0A8S3ZRI8"/>
<dbReference type="EMBL" id="CAJHNH020003315">
    <property type="protein sequence ID" value="CAG5128991.1"/>
    <property type="molecule type" value="Genomic_DNA"/>
</dbReference>
<keyword evidence="3" id="KW-1185">Reference proteome</keyword>
<organism evidence="2 3">
    <name type="scientific">Candidula unifasciata</name>
    <dbReference type="NCBI Taxonomy" id="100452"/>
    <lineage>
        <taxon>Eukaryota</taxon>
        <taxon>Metazoa</taxon>
        <taxon>Spiralia</taxon>
        <taxon>Lophotrochozoa</taxon>
        <taxon>Mollusca</taxon>
        <taxon>Gastropoda</taxon>
        <taxon>Heterobranchia</taxon>
        <taxon>Euthyneura</taxon>
        <taxon>Panpulmonata</taxon>
        <taxon>Eupulmonata</taxon>
        <taxon>Stylommatophora</taxon>
        <taxon>Helicina</taxon>
        <taxon>Helicoidea</taxon>
        <taxon>Geomitridae</taxon>
        <taxon>Candidula</taxon>
    </lineage>
</organism>
<feature type="compositionally biased region" description="Basic and acidic residues" evidence="1">
    <location>
        <begin position="702"/>
        <end position="723"/>
    </location>
</feature>
<evidence type="ECO:0000313" key="2">
    <source>
        <dbReference type="EMBL" id="CAG5128991.1"/>
    </source>
</evidence>
<dbReference type="OrthoDB" id="6162771at2759"/>
<reference evidence="2" key="1">
    <citation type="submission" date="2021-04" db="EMBL/GenBank/DDBJ databases">
        <authorList>
            <consortium name="Molecular Ecology Group"/>
        </authorList>
    </citation>
    <scope>NUCLEOTIDE SEQUENCE</scope>
</reference>
<feature type="compositionally biased region" description="Basic and acidic residues" evidence="1">
    <location>
        <begin position="869"/>
        <end position="884"/>
    </location>
</feature>
<dbReference type="Proteomes" id="UP000678393">
    <property type="component" value="Unassembled WGS sequence"/>
</dbReference>
<proteinExistence type="predicted"/>
<feature type="region of interest" description="Disordered" evidence="1">
    <location>
        <begin position="867"/>
        <end position="889"/>
    </location>
</feature>
<feature type="region of interest" description="Disordered" evidence="1">
    <location>
        <begin position="629"/>
        <end position="655"/>
    </location>
</feature>
<sequence>MTESSSWAGSRCGGDSTHSLNLGSLTRASSQNSELAKQVYEQSRVKGILLYMMGPCGPGATLPKSESDEFSDLASDLDFDELASECCKLEGVSSADESTRDARTASVSSKTENKQQNHKPALPGRPQGHSFVVSGDKGDFRCNNTQTDILGVHNGSRTKSCFYDARSNTEASDQTMTFTNQQRAGCLPSQLEYTNKPVSLQNLDIISENDIPFTGNPNLQKHLDNVLIPPQLLNPHKDEVHSSMASTDVATNPASTVLCSRNESYHSVNEGITCSDSASQVESMDFLPTGTMTHSAPVMDLASLASDATRGPHHLSSVNMLHSNTLSHSTNYITEEPLSSESEDDIDSGSTLSTSQACNDSSTSTTEDMNETEQAVPAVKPADFQSIKRQKMRPPAIDWSPVIDLSPIQDVSPSVEEAEQEDMLAKQLEELHRQRLRNLSAEIIDLDSNESENLQDNNLTDFKTLKLTNTFPSQLLQHALSPTNRFQEEEHTDDDEKNNQNEAELPDGNSPFIGTLKRCNNCEDISKLDSDSPYADHVCDLDNLGQLEDDNVISDISFYSCTTQPQILPPYSTHISVSSSAFEALSNSLQENMEYEQGTKQIKYLENFITDEIHKITEDMENIVQQDYLEEKPIPPPKPRRKLPDPEFMGSPSEDKFVSEGIENILSFRIKPCELSEKMESSVRNSYVKMECSMRNSTSEISTDKCLQRQDSPEKKKAKDMKAKPSPLLVQHIESEEQVVSPHYKVMESPPTPETKTTKREFFVGRSVSPNSSSRSVSPKSSPDLDVYTYLSPVTSPDSDSSPPQPLSPSLFRTDSTDRDSKLAFCDSNSINSYVSPCTDSIPYSNGVYSRLPKTMDPVNESVHIVEFPQKEGNQKKGTSDKTVKPPISPRKSLRIVKDQTTSSNKCPIYENVEEFFALELLQNEKHRKSLCGKDSEKCATFEDILNLDKQPQEIAQYAEIFTYPVIGEFPGHFRSNSVPCMDAQQLSRTSPCLEHVLHQQPASRNHTQNSVGERTTGVKTKIQALEEVMKMVYFCITPRSQYLFT</sequence>